<evidence type="ECO:0000256" key="2">
    <source>
        <dbReference type="ARBA" id="ARBA00022458"/>
    </source>
</evidence>
<feature type="signal peptide" evidence="5">
    <location>
        <begin position="1"/>
        <end position="20"/>
    </location>
</feature>
<feature type="region of interest" description="Disordered" evidence="4">
    <location>
        <begin position="202"/>
        <end position="272"/>
    </location>
</feature>
<protein>
    <recommendedName>
        <fullName evidence="8">Prolamin-like domain-containing protein</fullName>
    </recommendedName>
</protein>
<sequence>MERMRVILITALLFISVVVAEHSGGGKAINPIEDAATDESTNLAKDVGMSLAIDQILNGQTQAYEFPRFKRFVTHCGSHVAETCSGNSPMHHGGGGIGGQFGLSQCLFDSMQACLVDHKASLYQTTSSDNPKQSIQYLPVLFETVKFQTVLRTCSRVTAQICFTGSNVDASALSACLLPSLNRCVYPMQRRPPPLSKIYSTQITSDQEPPPPPTIYSAQITPDQEPPPPPTIYSAQITPDQEPPPPPTIYTTKITPDQERPPIPPTMGHVFG</sequence>
<dbReference type="OrthoDB" id="1431058at2759"/>
<comment type="similarity">
    <text evidence="1">Belongs to the nodulin 20 family.</text>
</comment>
<keyword evidence="3 5" id="KW-0732">Signal</keyword>
<dbReference type="AlphaFoldDB" id="A0A0S3SFG8"/>
<evidence type="ECO:0000256" key="4">
    <source>
        <dbReference type="SAM" id="MobiDB-lite"/>
    </source>
</evidence>
<dbReference type="Pfam" id="PF02451">
    <property type="entry name" value="Nodulin"/>
    <property type="match status" value="2"/>
</dbReference>
<name>A0A0S3SFG8_PHAAN</name>
<proteinExistence type="inferred from homology"/>
<evidence type="ECO:0000256" key="1">
    <source>
        <dbReference type="ARBA" id="ARBA00010119"/>
    </source>
</evidence>
<dbReference type="Proteomes" id="UP000291084">
    <property type="component" value="Chromosome 7"/>
</dbReference>
<evidence type="ECO:0000313" key="7">
    <source>
        <dbReference type="Proteomes" id="UP000291084"/>
    </source>
</evidence>
<keyword evidence="2" id="KW-0536">Nodulation</keyword>
<evidence type="ECO:0008006" key="8">
    <source>
        <dbReference type="Google" id="ProtNLM"/>
    </source>
</evidence>
<organism evidence="6 7">
    <name type="scientific">Vigna angularis var. angularis</name>
    <dbReference type="NCBI Taxonomy" id="157739"/>
    <lineage>
        <taxon>Eukaryota</taxon>
        <taxon>Viridiplantae</taxon>
        <taxon>Streptophyta</taxon>
        <taxon>Embryophyta</taxon>
        <taxon>Tracheophyta</taxon>
        <taxon>Spermatophyta</taxon>
        <taxon>Magnoliopsida</taxon>
        <taxon>eudicotyledons</taxon>
        <taxon>Gunneridae</taxon>
        <taxon>Pentapetalae</taxon>
        <taxon>rosids</taxon>
        <taxon>fabids</taxon>
        <taxon>Fabales</taxon>
        <taxon>Fabaceae</taxon>
        <taxon>Papilionoideae</taxon>
        <taxon>50 kb inversion clade</taxon>
        <taxon>NPAAA clade</taxon>
        <taxon>indigoferoid/millettioid clade</taxon>
        <taxon>Phaseoleae</taxon>
        <taxon>Vigna</taxon>
    </lineage>
</organism>
<evidence type="ECO:0000313" key="6">
    <source>
        <dbReference type="EMBL" id="BAT91531.1"/>
    </source>
</evidence>
<dbReference type="GO" id="GO:0009877">
    <property type="term" value="P:nodulation"/>
    <property type="evidence" value="ECO:0007669"/>
    <property type="project" value="UniProtKB-KW"/>
</dbReference>
<evidence type="ECO:0000256" key="3">
    <source>
        <dbReference type="ARBA" id="ARBA00022729"/>
    </source>
</evidence>
<accession>A0A0S3SFG8</accession>
<feature type="chain" id="PRO_5006618236" description="Prolamin-like domain-containing protein" evidence="5">
    <location>
        <begin position="21"/>
        <end position="272"/>
    </location>
</feature>
<keyword evidence="7" id="KW-1185">Reference proteome</keyword>
<gene>
    <name evidence="6" type="primary">Vigan.07G013200</name>
    <name evidence="6" type="ORF">VIGAN_07013200</name>
</gene>
<dbReference type="InterPro" id="IPR003387">
    <property type="entry name" value="Nodulin"/>
</dbReference>
<reference evidence="6 7" key="1">
    <citation type="journal article" date="2015" name="Sci. Rep.">
        <title>The power of single molecule real-time sequencing technology in the de novo assembly of a eukaryotic genome.</title>
        <authorList>
            <person name="Sakai H."/>
            <person name="Naito K."/>
            <person name="Ogiso-Tanaka E."/>
            <person name="Takahashi Y."/>
            <person name="Iseki K."/>
            <person name="Muto C."/>
            <person name="Satou K."/>
            <person name="Teruya K."/>
            <person name="Shiroma A."/>
            <person name="Shimoji M."/>
            <person name="Hirano T."/>
            <person name="Itoh T."/>
            <person name="Kaga A."/>
            <person name="Tomooka N."/>
        </authorList>
    </citation>
    <scope>NUCLEOTIDE SEQUENCE [LARGE SCALE GENOMIC DNA]</scope>
    <source>
        <strain evidence="7">cv. Shumari</strain>
    </source>
</reference>
<evidence type="ECO:0000256" key="5">
    <source>
        <dbReference type="SAM" id="SignalP"/>
    </source>
</evidence>
<dbReference type="EMBL" id="AP015040">
    <property type="protein sequence ID" value="BAT91531.1"/>
    <property type="molecule type" value="Genomic_DNA"/>
</dbReference>